<evidence type="ECO:0000256" key="1">
    <source>
        <dbReference type="SAM" id="Phobius"/>
    </source>
</evidence>
<proteinExistence type="predicted"/>
<keyword evidence="1" id="KW-1133">Transmembrane helix</keyword>
<protein>
    <recommendedName>
        <fullName evidence="2">DUF6535 domain-containing protein</fullName>
    </recommendedName>
</protein>
<feature type="transmembrane region" description="Helical" evidence="1">
    <location>
        <begin position="12"/>
        <end position="31"/>
    </location>
</feature>
<dbReference type="Proteomes" id="UP000217790">
    <property type="component" value="Unassembled WGS sequence"/>
</dbReference>
<gene>
    <name evidence="3" type="ORF">ARMGADRAFT_1115982</name>
</gene>
<feature type="domain" description="DUF6535" evidence="2">
    <location>
        <begin position="1"/>
        <end position="54"/>
    </location>
</feature>
<dbReference type="Pfam" id="PF20153">
    <property type="entry name" value="DUF6535"/>
    <property type="match status" value="1"/>
</dbReference>
<keyword evidence="1" id="KW-0472">Membrane</keyword>
<dbReference type="InParanoid" id="A0A2H3D052"/>
<name>A0A2H3D052_ARMGA</name>
<accession>A0A2H3D052</accession>
<keyword evidence="1" id="KW-0812">Transmembrane</keyword>
<dbReference type="OrthoDB" id="3235960at2759"/>
<reference evidence="4" key="1">
    <citation type="journal article" date="2017" name="Nat. Ecol. Evol.">
        <title>Genome expansion and lineage-specific genetic innovations in the forest pathogenic fungi Armillaria.</title>
        <authorList>
            <person name="Sipos G."/>
            <person name="Prasanna A.N."/>
            <person name="Walter M.C."/>
            <person name="O'Connor E."/>
            <person name="Balint B."/>
            <person name="Krizsan K."/>
            <person name="Kiss B."/>
            <person name="Hess J."/>
            <person name="Varga T."/>
            <person name="Slot J."/>
            <person name="Riley R."/>
            <person name="Boka B."/>
            <person name="Rigling D."/>
            <person name="Barry K."/>
            <person name="Lee J."/>
            <person name="Mihaltcheva S."/>
            <person name="LaButti K."/>
            <person name="Lipzen A."/>
            <person name="Waldron R."/>
            <person name="Moloney N.M."/>
            <person name="Sperisen C."/>
            <person name="Kredics L."/>
            <person name="Vagvoelgyi C."/>
            <person name="Patrignani A."/>
            <person name="Fitzpatrick D."/>
            <person name="Nagy I."/>
            <person name="Doyle S."/>
            <person name="Anderson J.B."/>
            <person name="Grigoriev I.V."/>
            <person name="Gueldener U."/>
            <person name="Muensterkoetter M."/>
            <person name="Nagy L.G."/>
        </authorList>
    </citation>
    <scope>NUCLEOTIDE SEQUENCE [LARGE SCALE GENOMIC DNA]</scope>
    <source>
        <strain evidence="4">Ar21-2</strain>
    </source>
</reference>
<sequence length="58" mass="6408">MLAEWQDTIDVLLVFAGLFSAVLMTFVVQTLQSMQPDYNQASAFLLLEILKATTLNGS</sequence>
<evidence type="ECO:0000313" key="4">
    <source>
        <dbReference type="Proteomes" id="UP000217790"/>
    </source>
</evidence>
<dbReference type="EMBL" id="KZ293672">
    <property type="protein sequence ID" value="PBK88641.1"/>
    <property type="molecule type" value="Genomic_DNA"/>
</dbReference>
<dbReference type="InterPro" id="IPR045338">
    <property type="entry name" value="DUF6535"/>
</dbReference>
<dbReference type="AlphaFoldDB" id="A0A2H3D052"/>
<evidence type="ECO:0000313" key="3">
    <source>
        <dbReference type="EMBL" id="PBK88641.1"/>
    </source>
</evidence>
<evidence type="ECO:0000259" key="2">
    <source>
        <dbReference type="Pfam" id="PF20153"/>
    </source>
</evidence>
<keyword evidence="4" id="KW-1185">Reference proteome</keyword>
<organism evidence="3 4">
    <name type="scientific">Armillaria gallica</name>
    <name type="common">Bulbous honey fungus</name>
    <name type="synonym">Armillaria bulbosa</name>
    <dbReference type="NCBI Taxonomy" id="47427"/>
    <lineage>
        <taxon>Eukaryota</taxon>
        <taxon>Fungi</taxon>
        <taxon>Dikarya</taxon>
        <taxon>Basidiomycota</taxon>
        <taxon>Agaricomycotina</taxon>
        <taxon>Agaricomycetes</taxon>
        <taxon>Agaricomycetidae</taxon>
        <taxon>Agaricales</taxon>
        <taxon>Marasmiineae</taxon>
        <taxon>Physalacriaceae</taxon>
        <taxon>Armillaria</taxon>
    </lineage>
</organism>